<dbReference type="InterPro" id="IPR006222">
    <property type="entry name" value="GCVT_N"/>
</dbReference>
<dbReference type="InterPro" id="IPR028896">
    <property type="entry name" value="GcvT/YgfZ/DmdA"/>
</dbReference>
<dbReference type="EMBL" id="UINC01023187">
    <property type="protein sequence ID" value="SVA94348.1"/>
    <property type="molecule type" value="Genomic_DNA"/>
</dbReference>
<sequence length="688" mass="76336">MSYDFGVEQAARIGQAYVPGLPTLPIGTERYTIRGGGSQSLQIAEGDRIQVIDREGLQPGEVLLFNSNGISQAGFLGSKSGGSATGLQSIVKSQEKSAQRLDTMLQRLGCDLNSAEVVQIFEEASPSGNTVNFVAECDGLLVVCAPGEQMQAFEQNPPTDLILYVHRATTSHSKGELSAPPPLADPGLDMNIQPGNANAYKINKGQYIQIIDVKGRECSDFQAFDLRALDRGMEREIDPTTTRTLMGSLYPTPGLFSKYFSVDQEPLIEIVQDTCGRHDTFGLACTARYYEDLGYPGHLNCSENMSIELRKFDIHPRAGWPAINFFFNTMLDDANVLGFDDPWSRPGDYVMLRALTDLVCISTACPCDVDSANGWNPTDIQVRVYKETEDFKRSIGWRKTPEADVEETKNTAFHDCFARHTRDFVEYNGYWLPNQMTNHGAISEYWACREKAAIMDLSPLRKYEVIGSDAEELMQLCVTRNMKKLSVGQVVYTAMCYDHGGMIDDGTVFRLGDNNFRWIGGNDESGLWLRKQAKNNGLNAWVKSSTDQLCNVAVQGPLSRDILKSVMWTPPTQPDIEELQWFRFTVARIGDFHGVACVVSRTGYSGELGYEVFCHPKDAEAIFDAIWETGEPMGLIPLGLTALNMLRIESGLIFAGYEFSDQTDPFEAGIGFTVPLKTQEDNFIGRTA</sequence>
<evidence type="ECO:0000259" key="2">
    <source>
        <dbReference type="Pfam" id="PF09347"/>
    </source>
</evidence>
<feature type="domain" description="GCVT N-terminal" evidence="1">
    <location>
        <begin position="413"/>
        <end position="677"/>
    </location>
</feature>
<evidence type="ECO:0000313" key="3">
    <source>
        <dbReference type="EMBL" id="SVA94348.1"/>
    </source>
</evidence>
<evidence type="ECO:0000259" key="1">
    <source>
        <dbReference type="Pfam" id="PF01571"/>
    </source>
</evidence>
<evidence type="ECO:0008006" key="4">
    <source>
        <dbReference type="Google" id="ProtNLM"/>
    </source>
</evidence>
<dbReference type="PANTHER" id="PTHR43757:SF2">
    <property type="entry name" value="AMINOMETHYLTRANSFERASE, MITOCHONDRIAL"/>
    <property type="match status" value="1"/>
</dbReference>
<dbReference type="Pfam" id="PF09347">
    <property type="entry name" value="DUF1989"/>
    <property type="match status" value="1"/>
</dbReference>
<name>A0A381ZYG8_9ZZZZ</name>
<dbReference type="Gene3D" id="3.30.1360.120">
    <property type="entry name" value="Probable tRNA modification gtpase trme, domain 1"/>
    <property type="match status" value="1"/>
</dbReference>
<accession>A0A381ZYG8</accession>
<dbReference type="PANTHER" id="PTHR43757">
    <property type="entry name" value="AMINOMETHYLTRANSFERASE"/>
    <property type="match status" value="1"/>
</dbReference>
<dbReference type="InterPro" id="IPR027266">
    <property type="entry name" value="TrmE/GcvT-like"/>
</dbReference>
<dbReference type="AlphaFoldDB" id="A0A381ZYG8"/>
<organism evidence="3">
    <name type="scientific">marine metagenome</name>
    <dbReference type="NCBI Taxonomy" id="408172"/>
    <lineage>
        <taxon>unclassified sequences</taxon>
        <taxon>metagenomes</taxon>
        <taxon>ecological metagenomes</taxon>
    </lineage>
</organism>
<dbReference type="SUPFAM" id="SSF103025">
    <property type="entry name" value="Folate-binding domain"/>
    <property type="match status" value="1"/>
</dbReference>
<protein>
    <recommendedName>
        <fullName evidence="4">DUF1989 domain-containing protein</fullName>
    </recommendedName>
</protein>
<reference evidence="3" key="1">
    <citation type="submission" date="2018-05" db="EMBL/GenBank/DDBJ databases">
        <authorList>
            <person name="Lanie J.A."/>
            <person name="Ng W.-L."/>
            <person name="Kazmierczak K.M."/>
            <person name="Andrzejewski T.M."/>
            <person name="Davidsen T.M."/>
            <person name="Wayne K.J."/>
            <person name="Tettelin H."/>
            <person name="Glass J.I."/>
            <person name="Rusch D."/>
            <person name="Podicherti R."/>
            <person name="Tsui H.-C.T."/>
            <person name="Winkler M.E."/>
        </authorList>
    </citation>
    <scope>NUCLEOTIDE SEQUENCE</scope>
</reference>
<feature type="domain" description="DUF1989" evidence="2">
    <location>
        <begin position="192"/>
        <end position="359"/>
    </location>
</feature>
<proteinExistence type="predicted"/>
<feature type="non-terminal residue" evidence="3">
    <location>
        <position position="688"/>
    </location>
</feature>
<gene>
    <name evidence="3" type="ORF">METZ01_LOCUS147202</name>
</gene>
<dbReference type="Pfam" id="PF01571">
    <property type="entry name" value="GCV_T"/>
    <property type="match status" value="1"/>
</dbReference>
<dbReference type="InterPro" id="IPR018959">
    <property type="entry name" value="DUF1989"/>
</dbReference>